<evidence type="ECO:0000256" key="6">
    <source>
        <dbReference type="ARBA" id="ARBA00023242"/>
    </source>
</evidence>
<dbReference type="PROSITE" id="PS51032">
    <property type="entry name" value="AP2_ERF"/>
    <property type="match status" value="1"/>
</dbReference>
<keyword evidence="5" id="KW-0804">Transcription</keyword>
<evidence type="ECO:0000256" key="1">
    <source>
        <dbReference type="ARBA" id="ARBA00004123"/>
    </source>
</evidence>
<dbReference type="GO" id="GO:0003677">
    <property type="term" value="F:DNA binding"/>
    <property type="evidence" value="ECO:0007669"/>
    <property type="project" value="UniProtKB-KW"/>
</dbReference>
<comment type="subcellular location">
    <subcellularLocation>
        <location evidence="1">Nucleus</location>
    </subcellularLocation>
</comment>
<dbReference type="SUPFAM" id="SSF54171">
    <property type="entry name" value="DNA-binding domain"/>
    <property type="match status" value="1"/>
</dbReference>
<name>A0AAV3PY47_LITER</name>
<keyword evidence="3" id="KW-0805">Transcription regulation</keyword>
<dbReference type="Proteomes" id="UP001454036">
    <property type="component" value="Unassembled WGS sequence"/>
</dbReference>
<gene>
    <name evidence="9" type="ORF">LIER_38170</name>
</gene>
<keyword evidence="6" id="KW-0539">Nucleus</keyword>
<feature type="domain" description="AP2/ERF" evidence="8">
    <location>
        <begin position="56"/>
        <end position="113"/>
    </location>
</feature>
<dbReference type="PANTHER" id="PTHR31194">
    <property type="entry name" value="SHN SHINE , DNA BINDING / TRANSCRIPTION FACTOR"/>
    <property type="match status" value="1"/>
</dbReference>
<feature type="compositionally biased region" description="Polar residues" evidence="7">
    <location>
        <begin position="240"/>
        <end position="254"/>
    </location>
</feature>
<reference evidence="9 10" key="1">
    <citation type="submission" date="2024-01" db="EMBL/GenBank/DDBJ databases">
        <title>The complete chloroplast genome sequence of Lithospermum erythrorhizon: insights into the phylogenetic relationship among Boraginaceae species and the maternal lineages of purple gromwells.</title>
        <authorList>
            <person name="Okada T."/>
            <person name="Watanabe K."/>
        </authorList>
    </citation>
    <scope>NUCLEOTIDE SEQUENCE [LARGE SCALE GENOMIC DNA]</scope>
</reference>
<dbReference type="GO" id="GO:0003700">
    <property type="term" value="F:DNA-binding transcription factor activity"/>
    <property type="evidence" value="ECO:0007669"/>
    <property type="project" value="InterPro"/>
</dbReference>
<evidence type="ECO:0000256" key="4">
    <source>
        <dbReference type="ARBA" id="ARBA00023125"/>
    </source>
</evidence>
<sequence length="371" mass="41776">MEDAMKRLNGFISNHIVQPTTTTTSNHSRRRSNSSTTSHKRPLQETSSTPGVTPPRYRGVRRRPWGRYAAEIRDPISKERRWLGTFDTAEEAAYAYDCAARTMRGEKARTNFVYSTSHHPSTENLLRSFHYNKSSHPFISSSSSTFTNSSFMDNISGIIRKNNQNSLNMLLLHGLLTNSTHSSANSSICTPSSFVNTTPSYGHLSSSSSSSFLKSHSSKTSINSTNISSDRFSSSDMNSTTFENQNIPNGNQESDQTMDLFATEPSDTGLLEEVIQKFFPKSTVKSSEPAMNTFSTFGMENNEKNGFEENDHFGLFMDRQTQRISQQAEGFEESQRFQPFYNSFQTSMQPSNEVVDVIQYPELLGVYSAKW</sequence>
<accession>A0AAV3PY47</accession>
<dbReference type="InterPro" id="IPR001471">
    <property type="entry name" value="AP2/ERF_dom"/>
</dbReference>
<dbReference type="InterPro" id="IPR036955">
    <property type="entry name" value="AP2/ERF_dom_sf"/>
</dbReference>
<evidence type="ECO:0000259" key="8">
    <source>
        <dbReference type="PROSITE" id="PS51032"/>
    </source>
</evidence>
<dbReference type="GO" id="GO:0006952">
    <property type="term" value="P:defense response"/>
    <property type="evidence" value="ECO:0007669"/>
    <property type="project" value="UniProtKB-KW"/>
</dbReference>
<evidence type="ECO:0000256" key="2">
    <source>
        <dbReference type="ARBA" id="ARBA00022821"/>
    </source>
</evidence>
<dbReference type="FunFam" id="3.30.730.10:FF:000001">
    <property type="entry name" value="Ethylene-responsive transcription factor 2"/>
    <property type="match status" value="1"/>
</dbReference>
<proteinExistence type="predicted"/>
<feature type="region of interest" description="Disordered" evidence="7">
    <location>
        <begin position="206"/>
        <end position="254"/>
    </location>
</feature>
<dbReference type="AlphaFoldDB" id="A0AAV3PY47"/>
<dbReference type="Pfam" id="PF00847">
    <property type="entry name" value="AP2"/>
    <property type="match status" value="1"/>
</dbReference>
<dbReference type="CDD" id="cd00018">
    <property type="entry name" value="AP2"/>
    <property type="match status" value="1"/>
</dbReference>
<dbReference type="EMBL" id="BAABME010019048">
    <property type="protein sequence ID" value="GAA0155867.1"/>
    <property type="molecule type" value="Genomic_DNA"/>
</dbReference>
<protein>
    <submittedName>
        <fullName evidence="9">DNA-binding transcription factor</fullName>
    </submittedName>
</protein>
<evidence type="ECO:0000313" key="10">
    <source>
        <dbReference type="Proteomes" id="UP001454036"/>
    </source>
</evidence>
<dbReference type="PANTHER" id="PTHR31194:SF189">
    <property type="entry name" value="AP2_ERF DOMAIN-CONTAINING PROTEIN"/>
    <property type="match status" value="1"/>
</dbReference>
<keyword evidence="4 9" id="KW-0238">DNA-binding</keyword>
<dbReference type="PRINTS" id="PR00367">
    <property type="entry name" value="ETHRSPELEMNT"/>
</dbReference>
<dbReference type="InterPro" id="IPR016177">
    <property type="entry name" value="DNA-bd_dom_sf"/>
</dbReference>
<comment type="caution">
    <text evidence="9">The sequence shown here is derived from an EMBL/GenBank/DDBJ whole genome shotgun (WGS) entry which is preliminary data.</text>
</comment>
<evidence type="ECO:0000256" key="5">
    <source>
        <dbReference type="ARBA" id="ARBA00023163"/>
    </source>
</evidence>
<feature type="region of interest" description="Disordered" evidence="7">
    <location>
        <begin position="1"/>
        <end position="60"/>
    </location>
</feature>
<evidence type="ECO:0000256" key="7">
    <source>
        <dbReference type="SAM" id="MobiDB-lite"/>
    </source>
</evidence>
<organism evidence="9 10">
    <name type="scientific">Lithospermum erythrorhizon</name>
    <name type="common">Purple gromwell</name>
    <name type="synonym">Lithospermum officinale var. erythrorhizon</name>
    <dbReference type="NCBI Taxonomy" id="34254"/>
    <lineage>
        <taxon>Eukaryota</taxon>
        <taxon>Viridiplantae</taxon>
        <taxon>Streptophyta</taxon>
        <taxon>Embryophyta</taxon>
        <taxon>Tracheophyta</taxon>
        <taxon>Spermatophyta</taxon>
        <taxon>Magnoliopsida</taxon>
        <taxon>eudicotyledons</taxon>
        <taxon>Gunneridae</taxon>
        <taxon>Pentapetalae</taxon>
        <taxon>asterids</taxon>
        <taxon>lamiids</taxon>
        <taxon>Boraginales</taxon>
        <taxon>Boraginaceae</taxon>
        <taxon>Boraginoideae</taxon>
        <taxon>Lithospermeae</taxon>
        <taxon>Lithospermum</taxon>
    </lineage>
</organism>
<dbReference type="SMART" id="SM00380">
    <property type="entry name" value="AP2"/>
    <property type="match status" value="1"/>
</dbReference>
<feature type="compositionally biased region" description="Low complexity" evidence="7">
    <location>
        <begin position="206"/>
        <end position="239"/>
    </location>
</feature>
<keyword evidence="10" id="KW-1185">Reference proteome</keyword>
<dbReference type="InterPro" id="IPR050913">
    <property type="entry name" value="AP2/ERF_ERF"/>
</dbReference>
<dbReference type="Gene3D" id="3.30.730.10">
    <property type="entry name" value="AP2/ERF domain"/>
    <property type="match status" value="1"/>
</dbReference>
<keyword evidence="2" id="KW-0611">Plant defense</keyword>
<dbReference type="GO" id="GO:0005634">
    <property type="term" value="C:nucleus"/>
    <property type="evidence" value="ECO:0007669"/>
    <property type="project" value="UniProtKB-SubCell"/>
</dbReference>
<evidence type="ECO:0000256" key="3">
    <source>
        <dbReference type="ARBA" id="ARBA00023015"/>
    </source>
</evidence>
<evidence type="ECO:0000313" key="9">
    <source>
        <dbReference type="EMBL" id="GAA0155867.1"/>
    </source>
</evidence>